<dbReference type="Pfam" id="PF00528">
    <property type="entry name" value="BPD_transp_1"/>
    <property type="match status" value="1"/>
</dbReference>
<comment type="subcellular location">
    <subcellularLocation>
        <location evidence="1">Cell inner membrane</location>
        <topology evidence="1">Multi-pass membrane protein</topology>
    </subcellularLocation>
    <subcellularLocation>
        <location evidence="8">Cell membrane</location>
        <topology evidence="8">Multi-pass membrane protein</topology>
    </subcellularLocation>
</comment>
<sequence length="271" mass="29751">MSARRLAQTSTWVAWCARTVMGFLVIPTLIIVPLSFNGDQYLHFPPRNLSLRWYQNFWASPDWLDAARMSFVIAIAVTILAVPLGTAAALALSRLRFRGKSLVFGLMLSPLMVPVVVLALALYFYFSTLHLVGSWAAIVLGQTILAFPFVLVNVHASLQGYPVTLERAARTLGAGPLTIFFRVTLPIIRPGVMAGALFAFMVSFDEIVIALFLASPGATTMPVKMWLSMQFSINPTIAAVSTMVTGLSVALFLAMAWARRRTTRRRTAPVT</sequence>
<keyword evidence="4" id="KW-0997">Cell inner membrane</keyword>
<keyword evidence="7 8" id="KW-0472">Membrane</keyword>
<evidence type="ECO:0000256" key="7">
    <source>
        <dbReference type="ARBA" id="ARBA00023136"/>
    </source>
</evidence>
<gene>
    <name evidence="10" type="ORF">GCM10011611_28800</name>
</gene>
<proteinExistence type="inferred from homology"/>
<organism evidence="10 11">
    <name type="scientific">Aliidongia dinghuensis</name>
    <dbReference type="NCBI Taxonomy" id="1867774"/>
    <lineage>
        <taxon>Bacteria</taxon>
        <taxon>Pseudomonadati</taxon>
        <taxon>Pseudomonadota</taxon>
        <taxon>Alphaproteobacteria</taxon>
        <taxon>Rhodospirillales</taxon>
        <taxon>Dongiaceae</taxon>
        <taxon>Aliidongia</taxon>
    </lineage>
</organism>
<evidence type="ECO:0000256" key="4">
    <source>
        <dbReference type="ARBA" id="ARBA00022519"/>
    </source>
</evidence>
<dbReference type="PANTHER" id="PTHR43357:SF4">
    <property type="entry name" value="INNER MEMBRANE ABC TRANSPORTER PERMEASE PROTEIN YDCV"/>
    <property type="match status" value="1"/>
</dbReference>
<feature type="transmembrane region" description="Helical" evidence="8">
    <location>
        <begin position="233"/>
        <end position="258"/>
    </location>
</feature>
<evidence type="ECO:0000259" key="9">
    <source>
        <dbReference type="PROSITE" id="PS50928"/>
    </source>
</evidence>
<reference evidence="10" key="2">
    <citation type="submission" date="2020-09" db="EMBL/GenBank/DDBJ databases">
        <authorList>
            <person name="Sun Q."/>
            <person name="Zhou Y."/>
        </authorList>
    </citation>
    <scope>NUCLEOTIDE SEQUENCE</scope>
    <source>
        <strain evidence="10">CGMCC 1.15725</strain>
    </source>
</reference>
<feature type="transmembrane region" description="Helical" evidence="8">
    <location>
        <begin position="71"/>
        <end position="92"/>
    </location>
</feature>
<dbReference type="RefSeq" id="WP_189046894.1">
    <property type="nucleotide sequence ID" value="NZ_BMJQ01000007.1"/>
</dbReference>
<dbReference type="InterPro" id="IPR035906">
    <property type="entry name" value="MetI-like_sf"/>
</dbReference>
<dbReference type="GO" id="GO:0055085">
    <property type="term" value="P:transmembrane transport"/>
    <property type="evidence" value="ECO:0007669"/>
    <property type="project" value="InterPro"/>
</dbReference>
<evidence type="ECO:0000256" key="3">
    <source>
        <dbReference type="ARBA" id="ARBA00022475"/>
    </source>
</evidence>
<feature type="transmembrane region" description="Helical" evidence="8">
    <location>
        <begin position="132"/>
        <end position="152"/>
    </location>
</feature>
<keyword evidence="11" id="KW-1185">Reference proteome</keyword>
<dbReference type="PROSITE" id="PS50928">
    <property type="entry name" value="ABC_TM1"/>
    <property type="match status" value="1"/>
</dbReference>
<dbReference type="CDD" id="cd06261">
    <property type="entry name" value="TM_PBP2"/>
    <property type="match status" value="1"/>
</dbReference>
<dbReference type="GO" id="GO:0005886">
    <property type="term" value="C:plasma membrane"/>
    <property type="evidence" value="ECO:0007669"/>
    <property type="project" value="UniProtKB-SubCell"/>
</dbReference>
<feature type="transmembrane region" description="Helical" evidence="8">
    <location>
        <begin position="104"/>
        <end position="126"/>
    </location>
</feature>
<keyword evidence="5 8" id="KW-0812">Transmembrane</keyword>
<evidence type="ECO:0000313" key="11">
    <source>
        <dbReference type="Proteomes" id="UP000646365"/>
    </source>
</evidence>
<evidence type="ECO:0000256" key="2">
    <source>
        <dbReference type="ARBA" id="ARBA00022448"/>
    </source>
</evidence>
<comment type="caution">
    <text evidence="10">The sequence shown here is derived from an EMBL/GenBank/DDBJ whole genome shotgun (WGS) entry which is preliminary data.</text>
</comment>
<feature type="transmembrane region" description="Helical" evidence="8">
    <location>
        <begin position="192"/>
        <end position="213"/>
    </location>
</feature>
<dbReference type="PANTHER" id="PTHR43357">
    <property type="entry name" value="INNER MEMBRANE ABC TRANSPORTER PERMEASE PROTEIN YDCV"/>
    <property type="match status" value="1"/>
</dbReference>
<keyword evidence="2 8" id="KW-0813">Transport</keyword>
<accession>A0A8J3E2G5</accession>
<dbReference type="AlphaFoldDB" id="A0A8J3E2G5"/>
<evidence type="ECO:0000256" key="5">
    <source>
        <dbReference type="ARBA" id="ARBA00022692"/>
    </source>
</evidence>
<keyword evidence="6 8" id="KW-1133">Transmembrane helix</keyword>
<name>A0A8J3E2G5_9PROT</name>
<evidence type="ECO:0000256" key="1">
    <source>
        <dbReference type="ARBA" id="ARBA00004429"/>
    </source>
</evidence>
<dbReference type="Gene3D" id="1.10.3720.10">
    <property type="entry name" value="MetI-like"/>
    <property type="match status" value="1"/>
</dbReference>
<feature type="domain" description="ABC transmembrane type-1" evidence="9">
    <location>
        <begin position="67"/>
        <end position="255"/>
    </location>
</feature>
<dbReference type="InterPro" id="IPR000515">
    <property type="entry name" value="MetI-like"/>
</dbReference>
<evidence type="ECO:0000256" key="8">
    <source>
        <dbReference type="RuleBase" id="RU363032"/>
    </source>
</evidence>
<reference evidence="10" key="1">
    <citation type="journal article" date="2014" name="Int. J. Syst. Evol. Microbiol.">
        <title>Complete genome sequence of Corynebacterium casei LMG S-19264T (=DSM 44701T), isolated from a smear-ripened cheese.</title>
        <authorList>
            <consortium name="US DOE Joint Genome Institute (JGI-PGF)"/>
            <person name="Walter F."/>
            <person name="Albersmeier A."/>
            <person name="Kalinowski J."/>
            <person name="Ruckert C."/>
        </authorList>
    </citation>
    <scope>NUCLEOTIDE SEQUENCE</scope>
    <source>
        <strain evidence="10">CGMCC 1.15725</strain>
    </source>
</reference>
<evidence type="ECO:0000313" key="10">
    <source>
        <dbReference type="EMBL" id="GGF20949.1"/>
    </source>
</evidence>
<dbReference type="EMBL" id="BMJQ01000007">
    <property type="protein sequence ID" value="GGF20949.1"/>
    <property type="molecule type" value="Genomic_DNA"/>
</dbReference>
<evidence type="ECO:0000256" key="6">
    <source>
        <dbReference type="ARBA" id="ARBA00022989"/>
    </source>
</evidence>
<dbReference type="Proteomes" id="UP000646365">
    <property type="component" value="Unassembled WGS sequence"/>
</dbReference>
<dbReference type="SUPFAM" id="SSF161098">
    <property type="entry name" value="MetI-like"/>
    <property type="match status" value="1"/>
</dbReference>
<comment type="similarity">
    <text evidence="8">Belongs to the binding-protein-dependent transport system permease family.</text>
</comment>
<keyword evidence="3" id="KW-1003">Cell membrane</keyword>
<feature type="transmembrane region" description="Helical" evidence="8">
    <location>
        <begin position="12"/>
        <end position="36"/>
    </location>
</feature>
<protein>
    <submittedName>
        <fullName evidence="10">ABC transporter permease</fullName>
    </submittedName>
</protein>